<feature type="region of interest" description="Disordered" evidence="5">
    <location>
        <begin position="168"/>
        <end position="192"/>
    </location>
</feature>
<evidence type="ECO:0000313" key="7">
    <source>
        <dbReference type="EMBL" id="MET3694259.1"/>
    </source>
</evidence>
<name>A0ABV2L9E7_9HYPH</name>
<accession>A0ABV2L9E7</accession>
<dbReference type="CDD" id="cd07185">
    <property type="entry name" value="OmpA_C-like"/>
    <property type="match status" value="1"/>
</dbReference>
<keyword evidence="2 4" id="KW-0472">Membrane</keyword>
<dbReference type="PANTHER" id="PTHR30329:SF21">
    <property type="entry name" value="LIPOPROTEIN YIAD-RELATED"/>
    <property type="match status" value="1"/>
</dbReference>
<dbReference type="Pfam" id="PF00691">
    <property type="entry name" value="OmpA"/>
    <property type="match status" value="1"/>
</dbReference>
<dbReference type="InterPro" id="IPR050330">
    <property type="entry name" value="Bact_OuterMem_StrucFunc"/>
</dbReference>
<dbReference type="EMBL" id="JBEPMM010000013">
    <property type="protein sequence ID" value="MET3694259.1"/>
    <property type="molecule type" value="Genomic_DNA"/>
</dbReference>
<reference evidence="7 8" key="1">
    <citation type="submission" date="2024-06" db="EMBL/GenBank/DDBJ databases">
        <title>Genomic Encyclopedia of Type Strains, Phase IV (KMG-IV): sequencing the most valuable type-strain genomes for metagenomic binning, comparative biology and taxonomic classification.</title>
        <authorList>
            <person name="Goeker M."/>
        </authorList>
    </citation>
    <scope>NUCLEOTIDE SEQUENCE [LARGE SCALE GENOMIC DNA]</scope>
    <source>
        <strain evidence="7 8">DSM 21331</strain>
    </source>
</reference>
<evidence type="ECO:0000256" key="2">
    <source>
        <dbReference type="ARBA" id="ARBA00023136"/>
    </source>
</evidence>
<dbReference type="InterPro" id="IPR036737">
    <property type="entry name" value="OmpA-like_sf"/>
</dbReference>
<protein>
    <submittedName>
        <fullName evidence="7">Outer membrane protein OmpA-like peptidoglycan-associated protein</fullName>
    </submittedName>
</protein>
<organism evidence="7 8">
    <name type="scientific">Methylobacterium goesingense</name>
    <dbReference type="NCBI Taxonomy" id="243690"/>
    <lineage>
        <taxon>Bacteria</taxon>
        <taxon>Pseudomonadati</taxon>
        <taxon>Pseudomonadota</taxon>
        <taxon>Alphaproteobacteria</taxon>
        <taxon>Hyphomicrobiales</taxon>
        <taxon>Methylobacteriaceae</taxon>
        <taxon>Methylobacterium</taxon>
    </lineage>
</organism>
<evidence type="ECO:0000256" key="3">
    <source>
        <dbReference type="ARBA" id="ARBA00023237"/>
    </source>
</evidence>
<comment type="subcellular location">
    <subcellularLocation>
        <location evidence="1">Cell outer membrane</location>
    </subcellularLocation>
</comment>
<dbReference type="PANTHER" id="PTHR30329">
    <property type="entry name" value="STATOR ELEMENT OF FLAGELLAR MOTOR COMPLEX"/>
    <property type="match status" value="1"/>
</dbReference>
<dbReference type="InterPro" id="IPR006665">
    <property type="entry name" value="OmpA-like"/>
</dbReference>
<dbReference type="InterPro" id="IPR006664">
    <property type="entry name" value="OMP_bac"/>
</dbReference>
<dbReference type="PROSITE" id="PS51123">
    <property type="entry name" value="OMPA_2"/>
    <property type="match status" value="1"/>
</dbReference>
<evidence type="ECO:0000256" key="4">
    <source>
        <dbReference type="PROSITE-ProRule" id="PRU00473"/>
    </source>
</evidence>
<proteinExistence type="predicted"/>
<feature type="compositionally biased region" description="Basic and acidic residues" evidence="5">
    <location>
        <begin position="171"/>
        <end position="192"/>
    </location>
</feature>
<evidence type="ECO:0000256" key="1">
    <source>
        <dbReference type="ARBA" id="ARBA00004442"/>
    </source>
</evidence>
<gene>
    <name evidence="7" type="ORF">ABID43_003818</name>
</gene>
<dbReference type="PRINTS" id="PR01021">
    <property type="entry name" value="OMPADOMAIN"/>
</dbReference>
<evidence type="ECO:0000256" key="5">
    <source>
        <dbReference type="SAM" id="MobiDB-lite"/>
    </source>
</evidence>
<feature type="domain" description="OmpA-like" evidence="6">
    <location>
        <begin position="77"/>
        <end position="192"/>
    </location>
</feature>
<dbReference type="Proteomes" id="UP001549145">
    <property type="component" value="Unassembled WGS sequence"/>
</dbReference>
<evidence type="ECO:0000259" key="6">
    <source>
        <dbReference type="PROSITE" id="PS51123"/>
    </source>
</evidence>
<dbReference type="Gene3D" id="3.30.1330.60">
    <property type="entry name" value="OmpA-like domain"/>
    <property type="match status" value="1"/>
</dbReference>
<dbReference type="SUPFAM" id="SSF103088">
    <property type="entry name" value="OmpA-like"/>
    <property type="match status" value="1"/>
</dbReference>
<keyword evidence="3" id="KW-0998">Cell outer membrane</keyword>
<keyword evidence="8" id="KW-1185">Reference proteome</keyword>
<comment type="caution">
    <text evidence="7">The sequence shown here is derived from an EMBL/GenBank/DDBJ whole genome shotgun (WGS) entry which is preliminary data.</text>
</comment>
<sequence>MREWQLSRNTGERAMTSFRLLLLTVSALSFTSGIAVADPAYRASDIVNHFSRKAGLGATRSLCIGTESECSKEIPERTKAVDSFDLRVQFEYNSATLTSLARANLDEFAKALSDPNLPAGSFLVEGHTDGFGSDAYNLDLSMRRAAAVVEYLTAKGVPTDRLLAKGFGKQRPIDRDPMSSANRRVETRLRTE</sequence>
<evidence type="ECO:0000313" key="8">
    <source>
        <dbReference type="Proteomes" id="UP001549145"/>
    </source>
</evidence>
<dbReference type="RefSeq" id="WP_238282329.1">
    <property type="nucleotide sequence ID" value="NZ_BPQL01000166.1"/>
</dbReference>